<evidence type="ECO:0000256" key="15">
    <source>
        <dbReference type="ARBA" id="ARBA00047872"/>
    </source>
</evidence>
<evidence type="ECO:0000256" key="8">
    <source>
        <dbReference type="ARBA" id="ARBA00022605"/>
    </source>
</evidence>
<evidence type="ECO:0000313" key="22">
    <source>
        <dbReference type="Proteomes" id="UP001223144"/>
    </source>
</evidence>
<dbReference type="GO" id="GO:0004072">
    <property type="term" value="F:aspartate kinase activity"/>
    <property type="evidence" value="ECO:0007669"/>
    <property type="project" value="UniProtKB-EC"/>
</dbReference>
<evidence type="ECO:0000256" key="14">
    <source>
        <dbReference type="ARBA" id="ARBA00023154"/>
    </source>
</evidence>
<dbReference type="Gene3D" id="3.40.1160.10">
    <property type="entry name" value="Acetylglutamate kinase-like"/>
    <property type="match status" value="1"/>
</dbReference>
<sequence>METARSAARRPYGTAEPIRVLKFGGTSMGTTPERLAQTAHRVAEVRRGGFATVVVVSARGDSTDRLVEEALTAAAAPPPRELDQLLATGEARSAALLAMALDGMGVSALSLLGRQAGFEVSGAHTDGRIARIDATEVARALARGQVAVVAGFQGVNGAGDVITLGRGGSDTSAVALAVELDAASCEIYTDVDGIHSADPRLVPDARLIPAVRNSVMAEMAYAGARVLHTRAVELAGRAGVDIHVRSAFNRRPGTVVVSDWKGTQMLETDDRVIAVAHDPDSARITMGAASPDAPPFGAEGFSMLADAAVTVDVVTRFTDGSGRHGWDFTVARKDVEAAMNVLTAFPCEVAVDARVAKVSVVGAGLMSDPRCAGRMLTALLASGIEPLSIATSQARISATVRDADCARAVSALHKEFLLGAAAPGAGSAESGESGRLDALTPAP</sequence>
<protein>
    <recommendedName>
        <fullName evidence="7 16">Aspartokinase</fullName>
        <ecNumber evidence="6 16">2.7.2.4</ecNumber>
    </recommendedName>
</protein>
<dbReference type="PANTHER" id="PTHR21499:SF3">
    <property type="entry name" value="ASPARTOKINASE"/>
    <property type="match status" value="1"/>
</dbReference>
<evidence type="ECO:0000256" key="17">
    <source>
        <dbReference type="RuleBase" id="RU004249"/>
    </source>
</evidence>
<evidence type="ECO:0000256" key="2">
    <source>
        <dbReference type="ARBA" id="ARBA00004766"/>
    </source>
</evidence>
<reference evidence="21 22" key="1">
    <citation type="submission" date="2023-04" db="EMBL/GenBank/DDBJ databases">
        <title>Streptomyces chengmaiensis sp. nov. isolated from the stem of mangrove plant in Hainan.</title>
        <authorList>
            <person name="Huang X."/>
            <person name="Zhou S."/>
            <person name="Chu X."/>
            <person name="Xie Y."/>
            <person name="Lin Y."/>
        </authorList>
    </citation>
    <scope>NUCLEOTIDE SEQUENCE [LARGE SCALE GENOMIC DNA]</scope>
    <source>
        <strain evidence="21 22">HNM0663</strain>
    </source>
</reference>
<evidence type="ECO:0000256" key="16">
    <source>
        <dbReference type="RuleBase" id="RU003448"/>
    </source>
</evidence>
<evidence type="ECO:0000256" key="9">
    <source>
        <dbReference type="ARBA" id="ARBA00022679"/>
    </source>
</evidence>
<dbReference type="InterPro" id="IPR018042">
    <property type="entry name" value="Aspartate_kinase_CS"/>
</dbReference>
<dbReference type="InterPro" id="IPR045865">
    <property type="entry name" value="ACT-like_dom_sf"/>
</dbReference>
<dbReference type="RefSeq" id="WP_279926467.1">
    <property type="nucleotide sequence ID" value="NZ_JARWBG010000004.1"/>
</dbReference>
<feature type="compositionally biased region" description="Low complexity" evidence="18">
    <location>
        <begin position="423"/>
        <end position="433"/>
    </location>
</feature>
<dbReference type="PIRSF" id="PIRSF000726">
    <property type="entry name" value="Asp_kin"/>
    <property type="match status" value="1"/>
</dbReference>
<evidence type="ECO:0000313" key="21">
    <source>
        <dbReference type="EMBL" id="MDH2388151.1"/>
    </source>
</evidence>
<evidence type="ECO:0000256" key="18">
    <source>
        <dbReference type="SAM" id="MobiDB-lite"/>
    </source>
</evidence>
<keyword evidence="14" id="KW-0457">Lysine biosynthesis</keyword>
<comment type="catalytic activity">
    <reaction evidence="15 16">
        <text>L-aspartate + ATP = 4-phospho-L-aspartate + ADP</text>
        <dbReference type="Rhea" id="RHEA:23776"/>
        <dbReference type="ChEBI" id="CHEBI:29991"/>
        <dbReference type="ChEBI" id="CHEBI:30616"/>
        <dbReference type="ChEBI" id="CHEBI:57535"/>
        <dbReference type="ChEBI" id="CHEBI:456216"/>
        <dbReference type="EC" id="2.7.2.4"/>
    </reaction>
</comment>
<evidence type="ECO:0000256" key="7">
    <source>
        <dbReference type="ARBA" id="ARBA00016273"/>
    </source>
</evidence>
<evidence type="ECO:0000256" key="11">
    <source>
        <dbReference type="ARBA" id="ARBA00022777"/>
    </source>
</evidence>
<comment type="caution">
    <text evidence="21">The sequence shown here is derived from an EMBL/GenBank/DDBJ whole genome shotgun (WGS) entry which is preliminary data.</text>
</comment>
<dbReference type="NCBIfam" id="TIGR00657">
    <property type="entry name" value="asp_kinases"/>
    <property type="match status" value="1"/>
</dbReference>
<dbReference type="SUPFAM" id="SSF55021">
    <property type="entry name" value="ACT-like"/>
    <property type="match status" value="2"/>
</dbReference>
<evidence type="ECO:0000256" key="10">
    <source>
        <dbReference type="ARBA" id="ARBA00022741"/>
    </source>
</evidence>
<dbReference type="PANTHER" id="PTHR21499">
    <property type="entry name" value="ASPARTATE KINASE"/>
    <property type="match status" value="1"/>
</dbReference>
<keyword evidence="13" id="KW-0220">Diaminopimelate biosynthesis</keyword>
<keyword evidence="11 16" id="KW-0418">Kinase</keyword>
<evidence type="ECO:0000256" key="5">
    <source>
        <dbReference type="ARBA" id="ARBA00010122"/>
    </source>
</evidence>
<keyword evidence="22" id="KW-1185">Reference proteome</keyword>
<proteinExistence type="inferred from homology"/>
<evidence type="ECO:0000259" key="20">
    <source>
        <dbReference type="Pfam" id="PF22468"/>
    </source>
</evidence>
<evidence type="ECO:0000256" key="13">
    <source>
        <dbReference type="ARBA" id="ARBA00022915"/>
    </source>
</evidence>
<keyword evidence="10" id="KW-0547">Nucleotide-binding</keyword>
<dbReference type="EC" id="2.7.2.4" evidence="6 16"/>
<evidence type="ECO:0000256" key="4">
    <source>
        <dbReference type="ARBA" id="ARBA00005139"/>
    </source>
</evidence>
<keyword evidence="12" id="KW-0067">ATP-binding</keyword>
<dbReference type="PROSITE" id="PS00324">
    <property type="entry name" value="ASPARTOKINASE"/>
    <property type="match status" value="1"/>
</dbReference>
<comment type="pathway">
    <text evidence="4 17">Amino-acid biosynthesis; L-threonine biosynthesis; L-threonine from L-aspartate: step 1/5.</text>
</comment>
<comment type="function">
    <text evidence="1">Catalyzes the phosphorylation of the beta-carboxyl group of aspartic acid with ATP to yield 4-phospho-L-aspartate, which is involved in the branched biosynthetic pathway leading to the biosynthesis of amino acids lysine, threonine, isoleucine and methionine.</text>
</comment>
<evidence type="ECO:0000259" key="19">
    <source>
        <dbReference type="Pfam" id="PF00696"/>
    </source>
</evidence>
<dbReference type="InterPro" id="IPR001341">
    <property type="entry name" value="Asp_kinase"/>
</dbReference>
<comment type="pathway">
    <text evidence="2 17">Amino-acid biosynthesis; L-lysine biosynthesis via DAP pathway; (S)-tetrahydrodipicolinate from L-aspartate: step 1/4.</text>
</comment>
<keyword evidence="9 16" id="KW-0808">Transferase</keyword>
<dbReference type="InterPro" id="IPR001048">
    <property type="entry name" value="Asp/Glu/Uridylate_kinase"/>
</dbReference>
<gene>
    <name evidence="21" type="ORF">QCN29_04970</name>
</gene>
<dbReference type="Pfam" id="PF00696">
    <property type="entry name" value="AA_kinase"/>
    <property type="match status" value="1"/>
</dbReference>
<dbReference type="InterPro" id="IPR036393">
    <property type="entry name" value="AceGlu_kinase-like_sf"/>
</dbReference>
<dbReference type="InterPro" id="IPR005260">
    <property type="entry name" value="Asp_kin_monofn"/>
</dbReference>
<keyword evidence="8 17" id="KW-0028">Amino-acid biosynthesis</keyword>
<organism evidence="21 22">
    <name type="scientific">Streptomyces chengmaiensis</name>
    <dbReference type="NCBI Taxonomy" id="3040919"/>
    <lineage>
        <taxon>Bacteria</taxon>
        <taxon>Bacillati</taxon>
        <taxon>Actinomycetota</taxon>
        <taxon>Actinomycetes</taxon>
        <taxon>Kitasatosporales</taxon>
        <taxon>Streptomycetaceae</taxon>
        <taxon>Streptomyces</taxon>
    </lineage>
</organism>
<comment type="pathway">
    <text evidence="3 17">Amino-acid biosynthesis; L-methionine biosynthesis via de novo pathway; L-homoserine from L-aspartate: step 1/3.</text>
</comment>
<comment type="similarity">
    <text evidence="5 16">Belongs to the aspartokinase family.</text>
</comment>
<feature type="domain" description="Aspartokinase ACT" evidence="20">
    <location>
        <begin position="358"/>
        <end position="416"/>
    </location>
</feature>
<evidence type="ECO:0000256" key="6">
    <source>
        <dbReference type="ARBA" id="ARBA00013059"/>
    </source>
</evidence>
<dbReference type="CDD" id="cd04246">
    <property type="entry name" value="AAK_AK-DapG-like"/>
    <property type="match status" value="1"/>
</dbReference>
<dbReference type="Gene3D" id="3.30.2130.10">
    <property type="entry name" value="VC0802-like"/>
    <property type="match status" value="1"/>
</dbReference>
<dbReference type="CDD" id="cd04923">
    <property type="entry name" value="ACT_AK-LysC-DapG-like_2"/>
    <property type="match status" value="1"/>
</dbReference>
<dbReference type="NCBIfam" id="NF005155">
    <property type="entry name" value="PRK06635.1-4"/>
    <property type="match status" value="1"/>
</dbReference>
<name>A0ABT6HHB3_9ACTN</name>
<evidence type="ECO:0000256" key="1">
    <source>
        <dbReference type="ARBA" id="ARBA00002843"/>
    </source>
</evidence>
<feature type="region of interest" description="Disordered" evidence="18">
    <location>
        <begin position="423"/>
        <end position="443"/>
    </location>
</feature>
<evidence type="ECO:0000256" key="12">
    <source>
        <dbReference type="ARBA" id="ARBA00022840"/>
    </source>
</evidence>
<dbReference type="SUPFAM" id="SSF53633">
    <property type="entry name" value="Carbamate kinase-like"/>
    <property type="match status" value="1"/>
</dbReference>
<dbReference type="Proteomes" id="UP001223144">
    <property type="component" value="Unassembled WGS sequence"/>
</dbReference>
<accession>A0ABT6HHB3</accession>
<dbReference type="Pfam" id="PF22468">
    <property type="entry name" value="ACT_9"/>
    <property type="match status" value="1"/>
</dbReference>
<dbReference type="NCBIfam" id="NF005154">
    <property type="entry name" value="PRK06635.1-2"/>
    <property type="match status" value="1"/>
</dbReference>
<dbReference type="EMBL" id="JARWBG010000004">
    <property type="protein sequence ID" value="MDH2388151.1"/>
    <property type="molecule type" value="Genomic_DNA"/>
</dbReference>
<feature type="domain" description="Aspartate/glutamate/uridylate kinase" evidence="19">
    <location>
        <begin position="18"/>
        <end position="246"/>
    </location>
</feature>
<evidence type="ECO:0000256" key="3">
    <source>
        <dbReference type="ARBA" id="ARBA00004986"/>
    </source>
</evidence>
<dbReference type="InterPro" id="IPR054352">
    <property type="entry name" value="ACT_Aspartokinase"/>
</dbReference>